<dbReference type="PROSITE" id="PS52050">
    <property type="entry name" value="WYL"/>
    <property type="match status" value="1"/>
</dbReference>
<dbReference type="GO" id="GO:0003677">
    <property type="term" value="F:DNA binding"/>
    <property type="evidence" value="ECO:0007669"/>
    <property type="project" value="UniProtKB-KW"/>
</dbReference>
<dbReference type="InterPro" id="IPR051534">
    <property type="entry name" value="CBASS_pafABC_assoc_protein"/>
</dbReference>
<name>A0A1M4TWS0_9FIRM</name>
<evidence type="ECO:0000259" key="2">
    <source>
        <dbReference type="Pfam" id="PF25583"/>
    </source>
</evidence>
<feature type="domain" description="WYL" evidence="1">
    <location>
        <begin position="138"/>
        <end position="210"/>
    </location>
</feature>
<dbReference type="PANTHER" id="PTHR34580">
    <property type="match status" value="1"/>
</dbReference>
<dbReference type="InterPro" id="IPR057727">
    <property type="entry name" value="WCX_dom"/>
</dbReference>
<evidence type="ECO:0000313" key="4">
    <source>
        <dbReference type="Proteomes" id="UP000184114"/>
    </source>
</evidence>
<evidence type="ECO:0000259" key="1">
    <source>
        <dbReference type="Pfam" id="PF13280"/>
    </source>
</evidence>
<sequence>MIVSRLSNALNMYMLLQGRRLMKVEELAEILEVSPRMVKEYRKDFEKAGIYIGTKSGRYGGYYLENKIDLKGIGFKKEELEALKMARETIKSGNHIFALNFETLANKILNLEKDFEHINYFSKDNLKPLYMREREKDIWKTISKAIINKRKIELLYKSLRQDTRKKKSDIRIVHPYGTFDHDGAIYFFGYCEMRKEVRYFKISRIENIEVLQQKFAINIEYDIKSIMRKSFGIIDDDIFYLKLKISYPMSQLVKEKQYSLNQKITEIDEENIIFEANLKGYEEVKTWVLGMGSKAEVLAPDKLKKDVIEEMRKLQRIYELGINDCTNE</sequence>
<dbReference type="Proteomes" id="UP000184114">
    <property type="component" value="Unassembled WGS sequence"/>
</dbReference>
<evidence type="ECO:0000313" key="3">
    <source>
        <dbReference type="EMBL" id="SHE48872.1"/>
    </source>
</evidence>
<dbReference type="InterPro" id="IPR026881">
    <property type="entry name" value="WYL_dom"/>
</dbReference>
<dbReference type="STRING" id="1123404.SAMN02745784_00895"/>
<dbReference type="InterPro" id="IPR036390">
    <property type="entry name" value="WH_DNA-bd_sf"/>
</dbReference>
<accession>A0A1M4TWS0</accession>
<organism evidence="3 4">
    <name type="scientific">Tissierella praeacuta DSM 18095</name>
    <dbReference type="NCBI Taxonomy" id="1123404"/>
    <lineage>
        <taxon>Bacteria</taxon>
        <taxon>Bacillati</taxon>
        <taxon>Bacillota</taxon>
        <taxon>Tissierellia</taxon>
        <taxon>Tissierellales</taxon>
        <taxon>Tissierellaceae</taxon>
        <taxon>Tissierella</taxon>
    </lineage>
</organism>
<proteinExistence type="predicted"/>
<dbReference type="EMBL" id="FQTY01000002">
    <property type="protein sequence ID" value="SHE48872.1"/>
    <property type="molecule type" value="Genomic_DNA"/>
</dbReference>
<keyword evidence="3" id="KW-0238">DNA-binding</keyword>
<protein>
    <submittedName>
        <fullName evidence="3">Predicted DNA-binding transcriptional regulator YafY, contains an HTH and WYL domains</fullName>
    </submittedName>
</protein>
<dbReference type="PANTHER" id="PTHR34580:SF9">
    <property type="entry name" value="SLL5097 PROTEIN"/>
    <property type="match status" value="1"/>
</dbReference>
<dbReference type="Gene3D" id="1.10.10.10">
    <property type="entry name" value="Winged helix-like DNA-binding domain superfamily/Winged helix DNA-binding domain"/>
    <property type="match status" value="1"/>
</dbReference>
<reference evidence="4" key="1">
    <citation type="submission" date="2016-11" db="EMBL/GenBank/DDBJ databases">
        <authorList>
            <person name="Varghese N."/>
            <person name="Submissions S."/>
        </authorList>
    </citation>
    <scope>NUCLEOTIDE SEQUENCE [LARGE SCALE GENOMIC DNA]</scope>
    <source>
        <strain evidence="4">DSM 18095</strain>
    </source>
</reference>
<gene>
    <name evidence="3" type="ORF">SAMN02745784_00895</name>
</gene>
<keyword evidence="4" id="KW-1185">Reference proteome</keyword>
<dbReference type="Pfam" id="PF25583">
    <property type="entry name" value="WCX"/>
    <property type="match status" value="1"/>
</dbReference>
<dbReference type="SUPFAM" id="SSF46785">
    <property type="entry name" value="Winged helix' DNA-binding domain"/>
    <property type="match status" value="1"/>
</dbReference>
<dbReference type="AlphaFoldDB" id="A0A1M4TWS0"/>
<dbReference type="Pfam" id="PF13280">
    <property type="entry name" value="WYL"/>
    <property type="match status" value="1"/>
</dbReference>
<feature type="domain" description="WCX" evidence="2">
    <location>
        <begin position="241"/>
        <end position="314"/>
    </location>
</feature>
<dbReference type="InterPro" id="IPR036388">
    <property type="entry name" value="WH-like_DNA-bd_sf"/>
</dbReference>